<dbReference type="Gene3D" id="2.40.10.10">
    <property type="entry name" value="Trypsin-like serine proteases"/>
    <property type="match status" value="2"/>
</dbReference>
<dbReference type="FunFam" id="2.40.10.10:FF:000060">
    <property type="entry name" value="Acrosin"/>
    <property type="match status" value="1"/>
</dbReference>
<dbReference type="InterPro" id="IPR043504">
    <property type="entry name" value="Peptidase_S1_PA_chymotrypsin"/>
</dbReference>
<dbReference type="PANTHER" id="PTHR24252">
    <property type="entry name" value="ACROSIN-RELATED"/>
    <property type="match status" value="1"/>
</dbReference>
<dbReference type="PROSITE" id="PS00134">
    <property type="entry name" value="TRYPSIN_HIS"/>
    <property type="match status" value="1"/>
</dbReference>
<evidence type="ECO:0000256" key="8">
    <source>
        <dbReference type="SAM" id="SignalP"/>
    </source>
</evidence>
<keyword evidence="1 7" id="KW-0645">Protease</keyword>
<dbReference type="EMBL" id="JAVRJZ010000016">
    <property type="protein sequence ID" value="KAK2711183.1"/>
    <property type="molecule type" value="Genomic_DNA"/>
</dbReference>
<dbReference type="SMART" id="SM00020">
    <property type="entry name" value="Tryp_SPc"/>
    <property type="match status" value="1"/>
</dbReference>
<dbReference type="CDD" id="cd00190">
    <property type="entry name" value="Tryp_SPc"/>
    <property type="match status" value="1"/>
</dbReference>
<dbReference type="GO" id="GO:0006508">
    <property type="term" value="P:proteolysis"/>
    <property type="evidence" value="ECO:0007669"/>
    <property type="project" value="UniProtKB-KW"/>
</dbReference>
<reference evidence="10" key="1">
    <citation type="submission" date="2023-07" db="EMBL/GenBank/DDBJ databases">
        <title>Chromosome-level genome assembly of Artemia franciscana.</title>
        <authorList>
            <person name="Jo E."/>
        </authorList>
    </citation>
    <scope>NUCLEOTIDE SEQUENCE</scope>
    <source>
        <tissue evidence="10">Whole body</tissue>
    </source>
</reference>
<name>A0AA88HLJ2_ARTSF</name>
<feature type="domain" description="Peptidase S1" evidence="9">
    <location>
        <begin position="75"/>
        <end position="308"/>
    </location>
</feature>
<organism evidence="10 11">
    <name type="scientific">Artemia franciscana</name>
    <name type="common">Brine shrimp</name>
    <name type="synonym">Artemia sanfranciscana</name>
    <dbReference type="NCBI Taxonomy" id="6661"/>
    <lineage>
        <taxon>Eukaryota</taxon>
        <taxon>Metazoa</taxon>
        <taxon>Ecdysozoa</taxon>
        <taxon>Arthropoda</taxon>
        <taxon>Crustacea</taxon>
        <taxon>Branchiopoda</taxon>
        <taxon>Anostraca</taxon>
        <taxon>Artemiidae</taxon>
        <taxon>Artemia</taxon>
    </lineage>
</organism>
<dbReference type="FunFam" id="2.40.10.10:FF:000025">
    <property type="entry name" value="serine proteases 1/2"/>
    <property type="match status" value="1"/>
</dbReference>
<protein>
    <recommendedName>
        <fullName evidence="9">Peptidase S1 domain-containing protein</fullName>
    </recommendedName>
</protein>
<dbReference type="InterPro" id="IPR009003">
    <property type="entry name" value="Peptidase_S1_PA"/>
</dbReference>
<dbReference type="Pfam" id="PF00089">
    <property type="entry name" value="Trypsin"/>
    <property type="match status" value="1"/>
</dbReference>
<dbReference type="InterPro" id="IPR018114">
    <property type="entry name" value="TRYPSIN_HIS"/>
</dbReference>
<comment type="caution">
    <text evidence="10">The sequence shown here is derived from an EMBL/GenBank/DDBJ whole genome shotgun (WGS) entry which is preliminary data.</text>
</comment>
<evidence type="ECO:0000256" key="4">
    <source>
        <dbReference type="ARBA" id="ARBA00022825"/>
    </source>
</evidence>
<evidence type="ECO:0000259" key="9">
    <source>
        <dbReference type="PROSITE" id="PS50240"/>
    </source>
</evidence>
<evidence type="ECO:0000313" key="11">
    <source>
        <dbReference type="Proteomes" id="UP001187531"/>
    </source>
</evidence>
<keyword evidence="6" id="KW-1015">Disulfide bond</keyword>
<evidence type="ECO:0000256" key="5">
    <source>
        <dbReference type="ARBA" id="ARBA00023145"/>
    </source>
</evidence>
<keyword evidence="3 7" id="KW-0378">Hydrolase</keyword>
<dbReference type="InterPro" id="IPR001314">
    <property type="entry name" value="Peptidase_S1A"/>
</dbReference>
<dbReference type="InterPro" id="IPR001254">
    <property type="entry name" value="Trypsin_dom"/>
</dbReference>
<proteinExistence type="predicted"/>
<dbReference type="SUPFAM" id="SSF50494">
    <property type="entry name" value="Trypsin-like serine proteases"/>
    <property type="match status" value="1"/>
</dbReference>
<dbReference type="GO" id="GO:0004252">
    <property type="term" value="F:serine-type endopeptidase activity"/>
    <property type="evidence" value="ECO:0007669"/>
    <property type="project" value="InterPro"/>
</dbReference>
<feature type="chain" id="PRO_5041711052" description="Peptidase S1 domain-containing protein" evidence="8">
    <location>
        <begin position="17"/>
        <end position="313"/>
    </location>
</feature>
<accession>A0AA88HLJ2</accession>
<dbReference type="Proteomes" id="UP001187531">
    <property type="component" value="Unassembled WGS sequence"/>
</dbReference>
<keyword evidence="11" id="KW-1185">Reference proteome</keyword>
<evidence type="ECO:0000256" key="1">
    <source>
        <dbReference type="ARBA" id="ARBA00022670"/>
    </source>
</evidence>
<dbReference type="PRINTS" id="PR00722">
    <property type="entry name" value="CHYMOTRYPSIN"/>
</dbReference>
<dbReference type="AlphaFoldDB" id="A0AA88HLJ2"/>
<evidence type="ECO:0000256" key="6">
    <source>
        <dbReference type="ARBA" id="ARBA00023157"/>
    </source>
</evidence>
<keyword evidence="2 8" id="KW-0732">Signal</keyword>
<dbReference type="PROSITE" id="PS50240">
    <property type="entry name" value="TRYPSIN_DOM"/>
    <property type="match status" value="1"/>
</dbReference>
<gene>
    <name evidence="10" type="ORF">QYM36_012383</name>
</gene>
<evidence type="ECO:0000256" key="2">
    <source>
        <dbReference type="ARBA" id="ARBA00022729"/>
    </source>
</evidence>
<sequence length="313" mass="34911">MLKLFLLLFVSSQAFARDFDFDFDNVPSVEPIVVPNYNPNAVYNPEIRKESVPEYKKGTKSYRDICGYPNLEGKITNGEETLPHELPWMVGMFMDEAYFCGGTLISEEWVLTAAHCVDGFYNWTLNIGAHRIRDEEEDGRVIQVSYYTVPHFDWKPLLIKNDIALVRLVEPVTFNDKIRPSCLPRRSQADETFASLTGTASGWGKPADNVTSISEVLRKVSNPIMTNEDCYKIYQDVIQPTNICMKTVGGGSTCSGDSGGPLAIMEENGQYTQVGVTSFGVSFGCEVDAPAGFTRVTSYLDWIETITGIMIDP</sequence>
<evidence type="ECO:0000256" key="3">
    <source>
        <dbReference type="ARBA" id="ARBA00022801"/>
    </source>
</evidence>
<feature type="signal peptide" evidence="8">
    <location>
        <begin position="1"/>
        <end position="16"/>
    </location>
</feature>
<dbReference type="PROSITE" id="PS00135">
    <property type="entry name" value="TRYPSIN_SER"/>
    <property type="match status" value="1"/>
</dbReference>
<dbReference type="PANTHER" id="PTHR24252:SF7">
    <property type="entry name" value="HYALIN"/>
    <property type="match status" value="1"/>
</dbReference>
<dbReference type="InterPro" id="IPR033116">
    <property type="entry name" value="TRYPSIN_SER"/>
</dbReference>
<keyword evidence="4 7" id="KW-0720">Serine protease</keyword>
<evidence type="ECO:0000256" key="7">
    <source>
        <dbReference type="RuleBase" id="RU363034"/>
    </source>
</evidence>
<evidence type="ECO:0000313" key="10">
    <source>
        <dbReference type="EMBL" id="KAK2711183.1"/>
    </source>
</evidence>
<keyword evidence="5" id="KW-0865">Zymogen</keyword>